<feature type="compositionally biased region" description="Low complexity" evidence="1">
    <location>
        <begin position="287"/>
        <end position="302"/>
    </location>
</feature>
<reference evidence="2 3" key="1">
    <citation type="submission" date="2019-02" db="EMBL/GenBank/DDBJ databases">
        <title>Deep-cultivation of Planctomycetes and their phenomic and genomic characterization uncovers novel biology.</title>
        <authorList>
            <person name="Wiegand S."/>
            <person name="Jogler M."/>
            <person name="Boedeker C."/>
            <person name="Pinto D."/>
            <person name="Vollmers J."/>
            <person name="Rivas-Marin E."/>
            <person name="Kohn T."/>
            <person name="Peeters S.H."/>
            <person name="Heuer A."/>
            <person name="Rast P."/>
            <person name="Oberbeckmann S."/>
            <person name="Bunk B."/>
            <person name="Jeske O."/>
            <person name="Meyerdierks A."/>
            <person name="Storesund J.E."/>
            <person name="Kallscheuer N."/>
            <person name="Luecker S."/>
            <person name="Lage O.M."/>
            <person name="Pohl T."/>
            <person name="Merkel B.J."/>
            <person name="Hornburger P."/>
            <person name="Mueller R.-W."/>
            <person name="Bruemmer F."/>
            <person name="Labrenz M."/>
            <person name="Spormann A.M."/>
            <person name="Op den Camp H."/>
            <person name="Overmann J."/>
            <person name="Amann R."/>
            <person name="Jetten M.S.M."/>
            <person name="Mascher T."/>
            <person name="Medema M.H."/>
            <person name="Devos D.P."/>
            <person name="Kaster A.-K."/>
            <person name="Ovreas L."/>
            <person name="Rohde M."/>
            <person name="Galperin M.Y."/>
            <person name="Jogler C."/>
        </authorList>
    </citation>
    <scope>NUCLEOTIDE SEQUENCE [LARGE SCALE GENOMIC DNA]</scope>
    <source>
        <strain evidence="2 3">Pla133</strain>
    </source>
</reference>
<name>A0A518BPY5_9BACT</name>
<dbReference type="AlphaFoldDB" id="A0A518BPY5"/>
<evidence type="ECO:0000313" key="3">
    <source>
        <dbReference type="Proteomes" id="UP000316921"/>
    </source>
</evidence>
<accession>A0A518BPY5</accession>
<proteinExistence type="predicted"/>
<dbReference type="KEGG" id="pbap:Pla133_41510"/>
<keyword evidence="3" id="KW-1185">Reference proteome</keyword>
<evidence type="ECO:0000256" key="1">
    <source>
        <dbReference type="SAM" id="MobiDB-lite"/>
    </source>
</evidence>
<feature type="region of interest" description="Disordered" evidence="1">
    <location>
        <begin position="196"/>
        <end position="228"/>
    </location>
</feature>
<dbReference type="Proteomes" id="UP000316921">
    <property type="component" value="Chromosome"/>
</dbReference>
<evidence type="ECO:0000313" key="2">
    <source>
        <dbReference type="EMBL" id="QDU69035.1"/>
    </source>
</evidence>
<organism evidence="2 3">
    <name type="scientific">Engelhardtia mirabilis</name>
    <dbReference type="NCBI Taxonomy" id="2528011"/>
    <lineage>
        <taxon>Bacteria</taxon>
        <taxon>Pseudomonadati</taxon>
        <taxon>Planctomycetota</taxon>
        <taxon>Planctomycetia</taxon>
        <taxon>Planctomycetia incertae sedis</taxon>
        <taxon>Engelhardtia</taxon>
    </lineage>
</organism>
<dbReference type="EMBL" id="CP036287">
    <property type="protein sequence ID" value="QDU69035.1"/>
    <property type="molecule type" value="Genomic_DNA"/>
</dbReference>
<gene>
    <name evidence="2" type="ORF">Pla133_41510</name>
</gene>
<sequence>MVWKSLTQFGVRGSDGTVPQLASVMVDAPAAGGQLAVSRLTVTDGPVVATRSAGGASTCVIDSTSVSQGFTAQDRVAAVRLSGSTIREDRPPRRLSSAVEAVKRSLVIQEAGRAGPSGAWREIARRRCGPWHELETLYQPHHGSKHGLPACRRHLAHPSAADLCPTAASPAIDGDLPACMPLPGELDLDGATRVQGDTADLGRDETSPCGPRATRTRAERGAASTDSPVRLGSRCRAMTGVAQRPAARGSVPRRARSRALLLRRGTASTGDGKLPPRFLRVRPNRVGGRTPPGGRMAPPAGRARNRVGREP</sequence>
<feature type="region of interest" description="Disordered" evidence="1">
    <location>
        <begin position="261"/>
        <end position="311"/>
    </location>
</feature>
<protein>
    <submittedName>
        <fullName evidence="2">Uncharacterized protein</fullName>
    </submittedName>
</protein>